<evidence type="ECO:0000256" key="1">
    <source>
        <dbReference type="SAM" id="Phobius"/>
    </source>
</evidence>
<proteinExistence type="predicted"/>
<protein>
    <submittedName>
        <fullName evidence="2">Uncharacterized protein</fullName>
    </submittedName>
</protein>
<reference evidence="2 3" key="1">
    <citation type="submission" date="2022-12" db="EMBL/GenBank/DDBJ databases">
        <title>Metagenome assembled genome from gulf of manar.</title>
        <authorList>
            <person name="Kohli P."/>
            <person name="Pk S."/>
            <person name="Venkata Ramana C."/>
            <person name="Sasikala C."/>
        </authorList>
    </citation>
    <scope>NUCLEOTIDE SEQUENCE [LARGE SCALE GENOMIC DNA]</scope>
    <source>
        <strain evidence="2">JB008</strain>
    </source>
</reference>
<dbReference type="AlphaFoldDB" id="A0AAJ1MJK0"/>
<keyword evidence="1" id="KW-0812">Transmembrane</keyword>
<name>A0AAJ1MJK0_9SPIO</name>
<accession>A0AAJ1MJK0</accession>
<organism evidence="2 3">
    <name type="scientific">Candidatus Thalassospirochaeta sargassi</name>
    <dbReference type="NCBI Taxonomy" id="3119039"/>
    <lineage>
        <taxon>Bacteria</taxon>
        <taxon>Pseudomonadati</taxon>
        <taxon>Spirochaetota</taxon>
        <taxon>Spirochaetia</taxon>
        <taxon>Spirochaetales</taxon>
        <taxon>Spirochaetaceae</taxon>
        <taxon>Candidatus Thalassospirochaeta</taxon>
    </lineage>
</organism>
<dbReference type="Proteomes" id="UP001221217">
    <property type="component" value="Unassembled WGS sequence"/>
</dbReference>
<sequence>MDLGRIGLFVVVGGASLYYGLSQGRTSMMLIGIVIAAIGILNAVIQGRNKKDDKDNK</sequence>
<keyword evidence="1" id="KW-1133">Transmembrane helix</keyword>
<gene>
    <name evidence="2" type="ORF">PQJ61_07565</name>
</gene>
<evidence type="ECO:0000313" key="3">
    <source>
        <dbReference type="Proteomes" id="UP001221217"/>
    </source>
</evidence>
<dbReference type="EMBL" id="JAQQAL010000014">
    <property type="protein sequence ID" value="MDC7226607.1"/>
    <property type="molecule type" value="Genomic_DNA"/>
</dbReference>
<comment type="caution">
    <text evidence="2">The sequence shown here is derived from an EMBL/GenBank/DDBJ whole genome shotgun (WGS) entry which is preliminary data.</text>
</comment>
<feature type="transmembrane region" description="Helical" evidence="1">
    <location>
        <begin position="27"/>
        <end position="45"/>
    </location>
</feature>
<keyword evidence="1" id="KW-0472">Membrane</keyword>
<evidence type="ECO:0000313" key="2">
    <source>
        <dbReference type="EMBL" id="MDC7226607.1"/>
    </source>
</evidence>